<dbReference type="AlphaFoldDB" id="A0A5M8PCA9"/>
<protein>
    <submittedName>
        <fullName evidence="1">Uncharacterized protein</fullName>
    </submittedName>
</protein>
<organism evidence="1 2">
    <name type="scientific">Lasallia pustulata</name>
    <dbReference type="NCBI Taxonomy" id="136370"/>
    <lineage>
        <taxon>Eukaryota</taxon>
        <taxon>Fungi</taxon>
        <taxon>Dikarya</taxon>
        <taxon>Ascomycota</taxon>
        <taxon>Pezizomycotina</taxon>
        <taxon>Lecanoromycetes</taxon>
        <taxon>OSLEUM clade</taxon>
        <taxon>Umbilicariomycetidae</taxon>
        <taxon>Umbilicariales</taxon>
        <taxon>Umbilicariaceae</taxon>
        <taxon>Lasallia</taxon>
    </lineage>
</organism>
<proteinExistence type="predicted"/>
<evidence type="ECO:0000313" key="1">
    <source>
        <dbReference type="EMBL" id="KAA6406580.1"/>
    </source>
</evidence>
<accession>A0A5M8PCA9</accession>
<name>A0A5M8PCA9_9LECA</name>
<evidence type="ECO:0000313" key="2">
    <source>
        <dbReference type="Proteomes" id="UP000324767"/>
    </source>
</evidence>
<dbReference type="Proteomes" id="UP000324767">
    <property type="component" value="Unassembled WGS sequence"/>
</dbReference>
<dbReference type="EMBL" id="VXIT01000025">
    <property type="protein sequence ID" value="KAA6406580.1"/>
    <property type="molecule type" value="Genomic_DNA"/>
</dbReference>
<sequence length="114" mass="12665">MANPSRSLQEDLRILVIIIPGRVNAVASDVGNEGINLEGEDVAEVSDAESDPHASTWKTKRLLLSSAARCWTNGKPLMWKMRRFERMWRQTADVFSNPQLGSNSGDHLNAGINF</sequence>
<reference evidence="1 2" key="1">
    <citation type="submission" date="2019-09" db="EMBL/GenBank/DDBJ databases">
        <title>The hologenome of the rock-dwelling lichen Lasallia pustulata.</title>
        <authorList>
            <person name="Greshake Tzovaras B."/>
            <person name="Segers F."/>
            <person name="Bicker A."/>
            <person name="Dal Grande F."/>
            <person name="Otte J."/>
            <person name="Hankeln T."/>
            <person name="Schmitt I."/>
            <person name="Ebersberger I."/>
        </authorList>
    </citation>
    <scope>NUCLEOTIDE SEQUENCE [LARGE SCALE GENOMIC DNA]</scope>
    <source>
        <strain evidence="1">A1-1</strain>
    </source>
</reference>
<gene>
    <name evidence="1" type="ORF">FRX48_09635</name>
</gene>
<comment type="caution">
    <text evidence="1">The sequence shown here is derived from an EMBL/GenBank/DDBJ whole genome shotgun (WGS) entry which is preliminary data.</text>
</comment>